<sequence>MMKTGAGIQALLAHTAKGGIVRISRIAKCVRLASLWFVVALLMPMFAMGAVCPGSTTLQGVDVSSFQGTIDWNAVAKSGIQFAYARVGDGTTPDTMFDVNYAGIKAAGLARGAYQFLEPSQDPAAQAALILQKVGPGDLPPALVVEVTSGQSAATIAATIQAWVTTVQNATGRPPIIYTAASFWNSAVGSSAFGGDPLWVANLGVNCPTLPIGWSNWTFWQYADNGLVSGISGGVDLDKFNGSLADLNNLKGGHLGYVSNAGSNSVSVIDTATNTVMATIPVGARPSNIALTPNGQAAYVVNSGASTVSVINTATNTVINTIGVGLFPIDVVVTPGGATVYVANAGANSVSAISTATNTVVATVQVGSNPVSLAASPDGTQVYVTNAGSKSVSVINTATNAVIATVPAGSTPLHVVIH</sequence>
<dbReference type="PANTHER" id="PTHR47197:SF3">
    <property type="entry name" value="DIHYDRO-HEME D1 DEHYDROGENASE"/>
    <property type="match status" value="1"/>
</dbReference>
<evidence type="ECO:0000256" key="2">
    <source>
        <dbReference type="ARBA" id="ARBA00022801"/>
    </source>
</evidence>
<comment type="similarity">
    <text evidence="1">Belongs to the glycosyl hydrolase 25 family.</text>
</comment>
<dbReference type="Gene3D" id="2.130.10.10">
    <property type="entry name" value="YVTN repeat-like/Quinoprotein amine dehydrogenase"/>
    <property type="match status" value="1"/>
</dbReference>
<dbReference type="SUPFAM" id="SSF51445">
    <property type="entry name" value="(Trans)glycosidases"/>
    <property type="match status" value="1"/>
</dbReference>
<dbReference type="NCBIfam" id="TIGR02276">
    <property type="entry name" value="beta_rpt_yvtn"/>
    <property type="match status" value="4"/>
</dbReference>
<dbReference type="InterPro" id="IPR051200">
    <property type="entry name" value="Host-pathogen_enzymatic-act"/>
</dbReference>
<dbReference type="InterPro" id="IPR015943">
    <property type="entry name" value="WD40/YVTN_repeat-like_dom_sf"/>
</dbReference>
<dbReference type="GO" id="GO:0016998">
    <property type="term" value="P:cell wall macromolecule catabolic process"/>
    <property type="evidence" value="ECO:0007669"/>
    <property type="project" value="InterPro"/>
</dbReference>
<dbReference type="InterPro" id="IPR002053">
    <property type="entry name" value="Glyco_hydro_25"/>
</dbReference>
<evidence type="ECO:0000256" key="4">
    <source>
        <dbReference type="SAM" id="Phobius"/>
    </source>
</evidence>
<dbReference type="InterPro" id="IPR011964">
    <property type="entry name" value="YVTN_b-propeller_repeat"/>
</dbReference>
<dbReference type="AlphaFoldDB" id="A0A9X1UL79"/>
<evidence type="ECO:0000313" key="6">
    <source>
        <dbReference type="Proteomes" id="UP001139308"/>
    </source>
</evidence>
<evidence type="ECO:0000256" key="1">
    <source>
        <dbReference type="ARBA" id="ARBA00010646"/>
    </source>
</evidence>
<keyword evidence="4" id="KW-0812">Transmembrane</keyword>
<dbReference type="GO" id="GO:0009253">
    <property type="term" value="P:peptidoglycan catabolic process"/>
    <property type="evidence" value="ECO:0007669"/>
    <property type="project" value="InterPro"/>
</dbReference>
<dbReference type="RefSeq" id="WP_238467328.1">
    <property type="nucleotide sequence ID" value="NZ_JAKLJA010000036.1"/>
</dbReference>
<name>A0A9X1UL79_9BURK</name>
<dbReference type="SUPFAM" id="SSF50974">
    <property type="entry name" value="Nitrous oxide reductase, N-terminal domain"/>
    <property type="match status" value="1"/>
</dbReference>
<dbReference type="GO" id="GO:0003796">
    <property type="term" value="F:lysozyme activity"/>
    <property type="evidence" value="ECO:0007669"/>
    <property type="project" value="InterPro"/>
</dbReference>
<dbReference type="Gene3D" id="3.20.20.80">
    <property type="entry name" value="Glycosidases"/>
    <property type="match status" value="1"/>
</dbReference>
<keyword evidence="2" id="KW-0378">Hydrolase</keyword>
<dbReference type="SMART" id="SM00641">
    <property type="entry name" value="Glyco_25"/>
    <property type="match status" value="1"/>
</dbReference>
<organism evidence="5 6">
    <name type="scientific">Paraburkholderia tagetis</name>
    <dbReference type="NCBI Taxonomy" id="2913261"/>
    <lineage>
        <taxon>Bacteria</taxon>
        <taxon>Pseudomonadati</taxon>
        <taxon>Pseudomonadota</taxon>
        <taxon>Betaproteobacteria</taxon>
        <taxon>Burkholderiales</taxon>
        <taxon>Burkholderiaceae</taxon>
        <taxon>Paraburkholderia</taxon>
    </lineage>
</organism>
<dbReference type="InterPro" id="IPR018077">
    <property type="entry name" value="Glyco_hydro_fam25_subgr"/>
</dbReference>
<proteinExistence type="inferred from homology"/>
<dbReference type="Pfam" id="PF01183">
    <property type="entry name" value="Glyco_hydro_25"/>
    <property type="match status" value="1"/>
</dbReference>
<keyword evidence="4" id="KW-1133">Transmembrane helix</keyword>
<evidence type="ECO:0000256" key="3">
    <source>
        <dbReference type="ARBA" id="ARBA00023295"/>
    </source>
</evidence>
<dbReference type="PROSITE" id="PS51904">
    <property type="entry name" value="GLYCOSYL_HYDROL_F25_2"/>
    <property type="match status" value="1"/>
</dbReference>
<protein>
    <recommendedName>
        <fullName evidence="7">40-residue YVTN family beta-propeller repeat-containing protein</fullName>
    </recommendedName>
</protein>
<gene>
    <name evidence="5" type="ORF">L5014_29475</name>
</gene>
<keyword evidence="4" id="KW-0472">Membrane</keyword>
<keyword evidence="3" id="KW-0326">Glycosidase</keyword>
<dbReference type="PANTHER" id="PTHR47197">
    <property type="entry name" value="PROTEIN NIRF"/>
    <property type="match status" value="1"/>
</dbReference>
<accession>A0A9X1UL79</accession>
<comment type="caution">
    <text evidence="5">The sequence shown here is derived from an EMBL/GenBank/DDBJ whole genome shotgun (WGS) entry which is preliminary data.</text>
</comment>
<dbReference type="Proteomes" id="UP001139308">
    <property type="component" value="Unassembled WGS sequence"/>
</dbReference>
<reference evidence="5" key="1">
    <citation type="submission" date="2022-01" db="EMBL/GenBank/DDBJ databases">
        <title>Genome sequence and assembly of Parabukholderia sp. RG36.</title>
        <authorList>
            <person name="Chhetri G."/>
        </authorList>
    </citation>
    <scope>NUCLEOTIDE SEQUENCE</scope>
    <source>
        <strain evidence="5">RG36</strain>
    </source>
</reference>
<dbReference type="InterPro" id="IPR017853">
    <property type="entry name" value="GH"/>
</dbReference>
<feature type="transmembrane region" description="Helical" evidence="4">
    <location>
        <begin position="32"/>
        <end position="51"/>
    </location>
</feature>
<dbReference type="InterPro" id="IPR011045">
    <property type="entry name" value="N2O_reductase_N"/>
</dbReference>
<dbReference type="EMBL" id="JAKLJA010000036">
    <property type="protein sequence ID" value="MCG5077428.1"/>
    <property type="molecule type" value="Genomic_DNA"/>
</dbReference>
<keyword evidence="6" id="KW-1185">Reference proteome</keyword>
<evidence type="ECO:0008006" key="7">
    <source>
        <dbReference type="Google" id="ProtNLM"/>
    </source>
</evidence>
<evidence type="ECO:0000313" key="5">
    <source>
        <dbReference type="EMBL" id="MCG5077428.1"/>
    </source>
</evidence>